<feature type="signal peptide" evidence="1">
    <location>
        <begin position="1"/>
        <end position="21"/>
    </location>
</feature>
<dbReference type="EMBL" id="JADPVI010000001">
    <property type="protein sequence ID" value="MBF8456244.1"/>
    <property type="molecule type" value="Genomic_DNA"/>
</dbReference>
<evidence type="ECO:0000313" key="3">
    <source>
        <dbReference type="Proteomes" id="UP000660070"/>
    </source>
</evidence>
<sequence length="191" mass="22194">MKNLKILFSLLFIALQTFAFAQKKNNKKTVERSFPPPIVKPMVKKPEFKTNSFLKILMNDDNRHAFSWEIDADTTLVKNSVFKELLDFSCDQYSCSNVNFITSSTGEDSTFKKKSKIKKGDEITAHSIFQQQDSFTFKIDKDILTLVNEKNKIIKLKIFLDKSKKNIKMLQDIKTKRIYNPSEPYYAPPSM</sequence>
<feature type="chain" id="PRO_5045755127" evidence="1">
    <location>
        <begin position="22"/>
        <end position="191"/>
    </location>
</feature>
<dbReference type="Proteomes" id="UP000660070">
    <property type="component" value="Unassembled WGS sequence"/>
</dbReference>
<evidence type="ECO:0000256" key="1">
    <source>
        <dbReference type="SAM" id="SignalP"/>
    </source>
</evidence>
<accession>A0ABS0F970</accession>
<organism evidence="2 3">
    <name type="scientific">Kaistella gelatinilytica</name>
    <dbReference type="NCBI Taxonomy" id="2787636"/>
    <lineage>
        <taxon>Bacteria</taxon>
        <taxon>Pseudomonadati</taxon>
        <taxon>Bacteroidota</taxon>
        <taxon>Flavobacteriia</taxon>
        <taxon>Flavobacteriales</taxon>
        <taxon>Weeksellaceae</taxon>
        <taxon>Chryseobacterium group</taxon>
        <taxon>Kaistella</taxon>
    </lineage>
</organism>
<gene>
    <name evidence="2" type="ORF">IV494_03535</name>
</gene>
<proteinExistence type="predicted"/>
<keyword evidence="1" id="KW-0732">Signal</keyword>
<reference evidence="2 3" key="1">
    <citation type="submission" date="2020-11" db="EMBL/GenBank/DDBJ databases">
        <title>Kaistella gelatinilytica sp. nov., a flavobacterium isolated from Antarctic Soil.</title>
        <authorList>
            <person name="Li J."/>
        </authorList>
    </citation>
    <scope>NUCLEOTIDE SEQUENCE [LARGE SCALE GENOMIC DNA]</scope>
    <source>
        <strain evidence="2 3">G5-32</strain>
    </source>
</reference>
<dbReference type="RefSeq" id="WP_196078778.1">
    <property type="nucleotide sequence ID" value="NZ_JADPVI010000001.1"/>
</dbReference>
<name>A0ABS0F970_9FLAO</name>
<comment type="caution">
    <text evidence="2">The sequence shown here is derived from an EMBL/GenBank/DDBJ whole genome shotgun (WGS) entry which is preliminary data.</text>
</comment>
<protein>
    <submittedName>
        <fullName evidence="2">Uncharacterized protein</fullName>
    </submittedName>
</protein>
<evidence type="ECO:0000313" key="2">
    <source>
        <dbReference type="EMBL" id="MBF8456244.1"/>
    </source>
</evidence>
<keyword evidence="3" id="KW-1185">Reference proteome</keyword>